<feature type="domain" description="PDZ" evidence="7">
    <location>
        <begin position="721"/>
        <end position="797"/>
    </location>
</feature>
<evidence type="ECO:0000259" key="6">
    <source>
        <dbReference type="PROSITE" id="PS50085"/>
    </source>
</evidence>
<keyword evidence="1" id="KW-0343">GTPase activation</keyword>
<feature type="compositionally biased region" description="Polar residues" evidence="5">
    <location>
        <begin position="36"/>
        <end position="47"/>
    </location>
</feature>
<feature type="coiled-coil region" evidence="4">
    <location>
        <begin position="979"/>
        <end position="1013"/>
    </location>
</feature>
<dbReference type="FunFam" id="3.40.50.11210:FF:000002">
    <property type="entry name" value="Signal-induced proliferation-associated 1-like protein 1"/>
    <property type="match status" value="1"/>
</dbReference>
<dbReference type="SMART" id="SM00228">
    <property type="entry name" value="PDZ"/>
    <property type="match status" value="1"/>
</dbReference>
<evidence type="ECO:0000313" key="9">
    <source>
        <dbReference type="Proteomes" id="UP000694569"/>
    </source>
</evidence>
<evidence type="ECO:0000313" key="8">
    <source>
        <dbReference type="Ensembl" id="ENSLLEP00000031372.1"/>
    </source>
</evidence>
<evidence type="ECO:0000256" key="5">
    <source>
        <dbReference type="SAM" id="MobiDB-lite"/>
    </source>
</evidence>
<dbReference type="Gene3D" id="6.10.140.210">
    <property type="match status" value="1"/>
</dbReference>
<feature type="domain" description="Rap-GAP" evidence="6">
    <location>
        <begin position="345"/>
        <end position="561"/>
    </location>
</feature>
<dbReference type="GO" id="GO:0005737">
    <property type="term" value="C:cytoplasm"/>
    <property type="evidence" value="ECO:0007669"/>
    <property type="project" value="TreeGrafter"/>
</dbReference>
<dbReference type="Proteomes" id="UP000694569">
    <property type="component" value="Unplaced"/>
</dbReference>
<dbReference type="SUPFAM" id="SSF111347">
    <property type="entry name" value="Rap/Ran-GAP"/>
    <property type="match status" value="1"/>
</dbReference>
<feature type="compositionally biased region" description="Low complexity" evidence="5">
    <location>
        <begin position="137"/>
        <end position="152"/>
    </location>
</feature>
<dbReference type="PROSITE" id="PS50106">
    <property type="entry name" value="PDZ"/>
    <property type="match status" value="1"/>
</dbReference>
<gene>
    <name evidence="8" type="primary">SIPA1</name>
</gene>
<dbReference type="GO" id="GO:0005096">
    <property type="term" value="F:GTPase activator activity"/>
    <property type="evidence" value="ECO:0007669"/>
    <property type="project" value="UniProtKB-KW"/>
</dbReference>
<dbReference type="InterPro" id="IPR035974">
    <property type="entry name" value="Rap/Ran-GAP_sf"/>
</dbReference>
<dbReference type="Pfam" id="PF00595">
    <property type="entry name" value="PDZ"/>
    <property type="match status" value="1"/>
</dbReference>
<name>A0A8C5Q4C6_9ANUR</name>
<dbReference type="PANTHER" id="PTHR15711">
    <property type="entry name" value="RAP GTPASE-ACTIVATING PROTEIN"/>
    <property type="match status" value="1"/>
</dbReference>
<dbReference type="InterPro" id="IPR036034">
    <property type="entry name" value="PDZ_sf"/>
</dbReference>
<dbReference type="CDD" id="cd06745">
    <property type="entry name" value="PDZ_SIPA1-like"/>
    <property type="match status" value="1"/>
</dbReference>
<dbReference type="PROSITE" id="PS50085">
    <property type="entry name" value="RAPGAP"/>
    <property type="match status" value="1"/>
</dbReference>
<proteinExistence type="predicted"/>
<dbReference type="OrthoDB" id="2499658at2759"/>
<dbReference type="InterPro" id="IPR001478">
    <property type="entry name" value="PDZ"/>
</dbReference>
<dbReference type="GeneTree" id="ENSGT00940000160644"/>
<dbReference type="Gene3D" id="2.30.42.10">
    <property type="match status" value="1"/>
</dbReference>
<dbReference type="PANTHER" id="PTHR15711:SF14">
    <property type="entry name" value="SIGNAL-INDUCED PROLIFERATION-ASSOCIATED PROTEIN 1"/>
    <property type="match status" value="1"/>
</dbReference>
<protein>
    <submittedName>
        <fullName evidence="8">Signal-induced proliferation-associated 1</fullName>
    </submittedName>
</protein>
<organism evidence="8 9">
    <name type="scientific">Leptobrachium leishanense</name>
    <name type="common">Leishan spiny toad</name>
    <dbReference type="NCBI Taxonomy" id="445787"/>
    <lineage>
        <taxon>Eukaryota</taxon>
        <taxon>Metazoa</taxon>
        <taxon>Chordata</taxon>
        <taxon>Craniata</taxon>
        <taxon>Vertebrata</taxon>
        <taxon>Euteleostomi</taxon>
        <taxon>Amphibia</taxon>
        <taxon>Batrachia</taxon>
        <taxon>Anura</taxon>
        <taxon>Pelobatoidea</taxon>
        <taxon>Megophryidae</taxon>
        <taxon>Leptobrachium</taxon>
    </lineage>
</organism>
<dbReference type="Gene3D" id="3.40.50.11210">
    <property type="entry name" value="Rap/Ran-GAP"/>
    <property type="match status" value="1"/>
</dbReference>
<dbReference type="Pfam" id="PF21022">
    <property type="entry name" value="Rap-GAP_dimer"/>
    <property type="match status" value="1"/>
</dbReference>
<dbReference type="InterPro" id="IPR000331">
    <property type="entry name" value="Rap/Ran_GAP_dom"/>
</dbReference>
<keyword evidence="2" id="KW-0597">Phosphoprotein</keyword>
<accession>A0A8C5Q4C6</accession>
<reference evidence="8" key="2">
    <citation type="submission" date="2025-09" db="UniProtKB">
        <authorList>
            <consortium name="Ensembl"/>
        </authorList>
    </citation>
    <scope>IDENTIFICATION</scope>
</reference>
<keyword evidence="9" id="KW-1185">Reference proteome</keyword>
<evidence type="ECO:0000256" key="2">
    <source>
        <dbReference type="ARBA" id="ARBA00022553"/>
    </source>
</evidence>
<evidence type="ECO:0000256" key="4">
    <source>
        <dbReference type="SAM" id="Coils"/>
    </source>
</evidence>
<dbReference type="GO" id="GO:0051056">
    <property type="term" value="P:regulation of small GTPase mediated signal transduction"/>
    <property type="evidence" value="ECO:0007669"/>
    <property type="project" value="InterPro"/>
</dbReference>
<dbReference type="Pfam" id="PF02145">
    <property type="entry name" value="Rap_GAP"/>
    <property type="match status" value="1"/>
</dbReference>
<feature type="region of interest" description="Disordered" evidence="5">
    <location>
        <begin position="123"/>
        <end position="164"/>
    </location>
</feature>
<dbReference type="AlphaFoldDB" id="A0A8C5Q4C6"/>
<keyword evidence="3 4" id="KW-0175">Coiled coil</keyword>
<dbReference type="SUPFAM" id="SSF50156">
    <property type="entry name" value="PDZ domain-like"/>
    <property type="match status" value="1"/>
</dbReference>
<evidence type="ECO:0000259" key="7">
    <source>
        <dbReference type="PROSITE" id="PS50106"/>
    </source>
</evidence>
<feature type="region of interest" description="Disordered" evidence="5">
    <location>
        <begin position="1"/>
        <end position="108"/>
    </location>
</feature>
<dbReference type="InterPro" id="IPR050989">
    <property type="entry name" value="Rap1_Ran_GAP"/>
</dbReference>
<dbReference type="Ensembl" id="ENSLLET00000032574.1">
    <property type="protein sequence ID" value="ENSLLEP00000031372.1"/>
    <property type="gene ID" value="ENSLLEG00000019883.1"/>
</dbReference>
<reference evidence="8" key="1">
    <citation type="submission" date="2025-08" db="UniProtKB">
        <authorList>
            <consortium name="Ensembl"/>
        </authorList>
    </citation>
    <scope>IDENTIFICATION</scope>
</reference>
<sequence>MQSDDLFVRKLRHPQNRSSPQKNTRESKSLIAAGSSKHNGGTRSLSESDPDPREKGTSSPSASRFKDPFLLLGLAGINQGPPAQEVKEKPSEGSPVAQRPKSFAHHDVQSILFDPFRKGEIEGRKNVRSGASAASQLRTSTSSPRRSLSSPDEPGDPGDGKDNDLLLSCPYFRNEMAGDSLDGLKDPGWDFCTSLTLHNPHITCPVRGPNAAVSVLEEARERMRGSSYFVEYQDLGALYYRKYFYGKEHQNFFGIDERLGPVAISLRRDEKEGPQSIQYSYRIIFRTTELKTLRGSILEEAFPSTIRTNSSRAISPKKLIEYVVPEVILQCLRLASNSPKVPDTLLKLDEQGLNFQRKIGILYCRAEQSSEEEMYNNETAGPAFQEFLSLLGDEVRLKGFDKYRAQLDNKTDSTGTHSLYTRYQDYEIMFHVSTMLPYTASNSQQLLRKRHIGNDIVTIVFQEPGAHPFTPRTIRSHFQHVFLVVRAFNPCTAHTSYSVAISRTADTPPFGPPLPTTCFRRSPELRDFLLSKAVNGENAAEHGGKFLAMARRTREEYLRDLARDHATTATLESCSSKLAILGLSKKRDRAGSTGPGDKAGKNPRWAYIIPPEFHSPGALVWSVRALSSFIPDDTYLLGVSSEMLVLLDAKKEREGAVCFHCSCRDVLGWTYSSKGGLDLYYGRAGKLGIRPFAGSDGEVEEEVNHIVKRLQVVSGGCETREISLLRNGLGQLGFTADSGGFVTEVERFSMAETVGLNPGTRLVAICGEPFCSLTPDDVRALFLRAKKVTVTTLPPDELGKPRKSYSELYVRSLQEKRVLRTSRGDEDEKEQNIHRKNEPPCEAQCLLRTLSVQEERTEFRYDKNADLAPPDIIPQPDPAGNELNIDDAVCPSGEDIIESQNHLQEEETSPVTSFEEPIQNTMSAAQTSIEDEWQSISDLTLACNSILEAMSKEGQVSEVTIDLGQSALSAQPGSLTDKVTELELKLKRLQEDLKKEQEGRAQLQAEVLSLKRTQEEAFTGSMPRGGGAKILKGGVRNCEGTSSEYTEAKE</sequence>
<evidence type="ECO:0000256" key="1">
    <source>
        <dbReference type="ARBA" id="ARBA00022468"/>
    </source>
</evidence>
<evidence type="ECO:0000256" key="3">
    <source>
        <dbReference type="ARBA" id="ARBA00023054"/>
    </source>
</evidence>